<evidence type="ECO:0000313" key="1">
    <source>
        <dbReference type="EMBL" id="KAF9469328.1"/>
    </source>
</evidence>
<reference evidence="1" key="1">
    <citation type="submission" date="2020-11" db="EMBL/GenBank/DDBJ databases">
        <authorList>
            <consortium name="DOE Joint Genome Institute"/>
            <person name="Ahrendt S."/>
            <person name="Riley R."/>
            <person name="Andreopoulos W."/>
            <person name="Labutti K."/>
            <person name="Pangilinan J."/>
            <person name="Ruiz-Duenas F.J."/>
            <person name="Barrasa J.M."/>
            <person name="Sanchez-Garcia M."/>
            <person name="Camarero S."/>
            <person name="Miyauchi S."/>
            <person name="Serrano A."/>
            <person name="Linde D."/>
            <person name="Babiker R."/>
            <person name="Drula E."/>
            <person name="Ayuso-Fernandez I."/>
            <person name="Pacheco R."/>
            <person name="Padilla G."/>
            <person name="Ferreira P."/>
            <person name="Barriuso J."/>
            <person name="Kellner H."/>
            <person name="Castanera R."/>
            <person name="Alfaro M."/>
            <person name="Ramirez L."/>
            <person name="Pisabarro A.G."/>
            <person name="Kuo A."/>
            <person name="Tritt A."/>
            <person name="Lipzen A."/>
            <person name="He G."/>
            <person name="Yan M."/>
            <person name="Ng V."/>
            <person name="Cullen D."/>
            <person name="Martin F."/>
            <person name="Rosso M.-N."/>
            <person name="Henrissat B."/>
            <person name="Hibbett D."/>
            <person name="Martinez A.T."/>
            <person name="Grigoriev I.V."/>
        </authorList>
    </citation>
    <scope>NUCLEOTIDE SEQUENCE</scope>
    <source>
        <strain evidence="1">CBS 247.69</strain>
    </source>
</reference>
<dbReference type="Proteomes" id="UP000807353">
    <property type="component" value="Unassembled WGS sequence"/>
</dbReference>
<name>A0A9P6CR71_9AGAR</name>
<sequence>MPRVKYANDAGIMKNEETGLGLSRFSVFTSKASGLLGASQPAREVKLALER</sequence>
<evidence type="ECO:0000313" key="2">
    <source>
        <dbReference type="Proteomes" id="UP000807353"/>
    </source>
</evidence>
<keyword evidence="2" id="KW-1185">Reference proteome</keyword>
<organism evidence="1 2">
    <name type="scientific">Collybia nuda</name>
    <dbReference type="NCBI Taxonomy" id="64659"/>
    <lineage>
        <taxon>Eukaryota</taxon>
        <taxon>Fungi</taxon>
        <taxon>Dikarya</taxon>
        <taxon>Basidiomycota</taxon>
        <taxon>Agaricomycotina</taxon>
        <taxon>Agaricomycetes</taxon>
        <taxon>Agaricomycetidae</taxon>
        <taxon>Agaricales</taxon>
        <taxon>Tricholomatineae</taxon>
        <taxon>Clitocybaceae</taxon>
        <taxon>Collybia</taxon>
    </lineage>
</organism>
<gene>
    <name evidence="1" type="ORF">BDZ94DRAFT_1244223</name>
</gene>
<dbReference type="OrthoDB" id="7773036at2759"/>
<accession>A0A9P6CR71</accession>
<dbReference type="EMBL" id="MU150230">
    <property type="protein sequence ID" value="KAF9469328.1"/>
    <property type="molecule type" value="Genomic_DNA"/>
</dbReference>
<comment type="caution">
    <text evidence="1">The sequence shown here is derived from an EMBL/GenBank/DDBJ whole genome shotgun (WGS) entry which is preliminary data.</text>
</comment>
<dbReference type="AlphaFoldDB" id="A0A9P6CR71"/>
<protein>
    <submittedName>
        <fullName evidence="1">Uncharacterized protein</fullName>
    </submittedName>
</protein>
<proteinExistence type="predicted"/>